<reference evidence="5 6" key="1">
    <citation type="journal article" date="2014" name="Genome Biol. Evol.">
        <title>The genome of the myxosporean Thelohanellus kitauei shows adaptations to nutrient acquisition within its fish host.</title>
        <authorList>
            <person name="Yang Y."/>
            <person name="Xiong J."/>
            <person name="Zhou Z."/>
            <person name="Huo F."/>
            <person name="Miao W."/>
            <person name="Ran C."/>
            <person name="Liu Y."/>
            <person name="Zhang J."/>
            <person name="Feng J."/>
            <person name="Wang M."/>
            <person name="Wang M."/>
            <person name="Wang L."/>
            <person name="Yao B."/>
        </authorList>
    </citation>
    <scope>NUCLEOTIDE SEQUENCE [LARGE SCALE GENOMIC DNA]</scope>
    <source>
        <strain evidence="5">Wuqing</strain>
    </source>
</reference>
<keyword evidence="5" id="KW-0240">DNA-directed RNA polymerase</keyword>
<dbReference type="InterPro" id="IPR010997">
    <property type="entry name" value="HRDC-like_sf"/>
</dbReference>
<name>A0A0C2J4J3_THEKT</name>
<dbReference type="GO" id="GO:0006352">
    <property type="term" value="P:DNA-templated transcription initiation"/>
    <property type="evidence" value="ECO:0007669"/>
    <property type="project" value="InterPro"/>
</dbReference>
<dbReference type="InterPro" id="IPR005574">
    <property type="entry name" value="Rpb4/RPC9"/>
</dbReference>
<dbReference type="GO" id="GO:0000428">
    <property type="term" value="C:DNA-directed RNA polymerase complex"/>
    <property type="evidence" value="ECO:0007669"/>
    <property type="project" value="UniProtKB-KW"/>
</dbReference>
<evidence type="ECO:0000256" key="2">
    <source>
        <dbReference type="ARBA" id="ARBA00023242"/>
    </source>
</evidence>
<sequence length="148" mass="17179">MSGKAVVNGVETSKKPDEDCADLIFSPEFENAETLLPSEVYFLLQRRHNEEKSGDIDQSEISEIFKTTYRYTEKFNRYKSIEEISIVRNVLSKSYTQLHQFEVALLATLRPHSADEAKKLILSLKNKMDDDEIQEILDEIKPFLFQND</sequence>
<dbReference type="OrthoDB" id="2186918at2759"/>
<keyword evidence="2" id="KW-0539">Nucleus</keyword>
<organism evidence="5 6">
    <name type="scientific">Thelohanellus kitauei</name>
    <name type="common">Myxosporean</name>
    <dbReference type="NCBI Taxonomy" id="669202"/>
    <lineage>
        <taxon>Eukaryota</taxon>
        <taxon>Metazoa</taxon>
        <taxon>Cnidaria</taxon>
        <taxon>Myxozoa</taxon>
        <taxon>Myxosporea</taxon>
        <taxon>Bivalvulida</taxon>
        <taxon>Platysporina</taxon>
        <taxon>Myxobolidae</taxon>
        <taxon>Thelohanellus</taxon>
    </lineage>
</organism>
<dbReference type="InterPro" id="IPR038324">
    <property type="entry name" value="Rpb4/RPC9_sf"/>
</dbReference>
<dbReference type="Pfam" id="PF03874">
    <property type="entry name" value="RNA_pol_Rpb4"/>
    <property type="match status" value="1"/>
</dbReference>
<dbReference type="AlphaFoldDB" id="A0A0C2J4J3"/>
<dbReference type="GO" id="GO:0005634">
    <property type="term" value="C:nucleus"/>
    <property type="evidence" value="ECO:0007669"/>
    <property type="project" value="UniProtKB-SubCell"/>
</dbReference>
<evidence type="ECO:0000313" key="6">
    <source>
        <dbReference type="Proteomes" id="UP000031668"/>
    </source>
</evidence>
<feature type="domain" description="RNA polymerase Rpb4/RPC9 core" evidence="4">
    <location>
        <begin position="27"/>
        <end position="147"/>
    </location>
</feature>
<proteinExistence type="inferred from homology"/>
<keyword evidence="6" id="KW-1185">Reference proteome</keyword>
<comment type="subcellular location">
    <subcellularLocation>
        <location evidence="1">Nucleus</location>
    </subcellularLocation>
</comment>
<dbReference type="InterPro" id="IPR006590">
    <property type="entry name" value="RNA_pol_Rpb4/RPC9_core"/>
</dbReference>
<dbReference type="EMBL" id="JWZT01004477">
    <property type="protein sequence ID" value="KII63993.1"/>
    <property type="molecule type" value="Genomic_DNA"/>
</dbReference>
<dbReference type="GO" id="GO:0000166">
    <property type="term" value="F:nucleotide binding"/>
    <property type="evidence" value="ECO:0007669"/>
    <property type="project" value="InterPro"/>
</dbReference>
<dbReference type="SUPFAM" id="SSF47819">
    <property type="entry name" value="HRDC-like"/>
    <property type="match status" value="1"/>
</dbReference>
<keyword evidence="5" id="KW-0804">Transcription</keyword>
<accession>A0A0C2J4J3</accession>
<evidence type="ECO:0000259" key="4">
    <source>
        <dbReference type="SMART" id="SM00657"/>
    </source>
</evidence>
<dbReference type="Gene3D" id="1.20.1250.40">
    <property type="match status" value="1"/>
</dbReference>
<evidence type="ECO:0000256" key="3">
    <source>
        <dbReference type="ARBA" id="ARBA00025724"/>
    </source>
</evidence>
<comment type="similarity">
    <text evidence="3">Belongs to the eukaryotic RPB4 RNA polymerase subunit family.</text>
</comment>
<dbReference type="Proteomes" id="UP000031668">
    <property type="component" value="Unassembled WGS sequence"/>
</dbReference>
<evidence type="ECO:0000313" key="5">
    <source>
        <dbReference type="EMBL" id="KII63993.1"/>
    </source>
</evidence>
<dbReference type="PANTHER" id="PTHR21297">
    <property type="entry name" value="DNA-DIRECTED RNA POLYMERASE II"/>
    <property type="match status" value="1"/>
</dbReference>
<dbReference type="InterPro" id="IPR045222">
    <property type="entry name" value="Rpb4-like"/>
</dbReference>
<evidence type="ECO:0000256" key="1">
    <source>
        <dbReference type="ARBA" id="ARBA00004123"/>
    </source>
</evidence>
<gene>
    <name evidence="5" type="ORF">RF11_08803</name>
</gene>
<protein>
    <submittedName>
        <fullName evidence="5">DNA-directed RNA polymerase II subunit RPB4</fullName>
    </submittedName>
</protein>
<dbReference type="SMART" id="SM00657">
    <property type="entry name" value="RPOL4c"/>
    <property type="match status" value="1"/>
</dbReference>
<dbReference type="OMA" id="HRKTQNE"/>
<comment type="caution">
    <text evidence="5">The sequence shown here is derived from an EMBL/GenBank/DDBJ whole genome shotgun (WGS) entry which is preliminary data.</text>
</comment>